<comment type="caution">
    <text evidence="1">The sequence shown here is derived from an EMBL/GenBank/DDBJ whole genome shotgun (WGS) entry which is preliminary data.</text>
</comment>
<dbReference type="EMBL" id="BKCJ010001288">
    <property type="protein sequence ID" value="GEU40327.1"/>
    <property type="molecule type" value="Genomic_DNA"/>
</dbReference>
<name>A0A6L2JUU7_TANCI</name>
<reference evidence="1" key="1">
    <citation type="journal article" date="2019" name="Sci. Rep.">
        <title>Draft genome of Tanacetum cinerariifolium, the natural source of mosquito coil.</title>
        <authorList>
            <person name="Yamashiro T."/>
            <person name="Shiraishi A."/>
            <person name="Satake H."/>
            <person name="Nakayama K."/>
        </authorList>
    </citation>
    <scope>NUCLEOTIDE SEQUENCE</scope>
</reference>
<dbReference type="AlphaFoldDB" id="A0A6L2JUU7"/>
<organism evidence="1">
    <name type="scientific">Tanacetum cinerariifolium</name>
    <name type="common">Dalmatian daisy</name>
    <name type="synonym">Chrysanthemum cinerariifolium</name>
    <dbReference type="NCBI Taxonomy" id="118510"/>
    <lineage>
        <taxon>Eukaryota</taxon>
        <taxon>Viridiplantae</taxon>
        <taxon>Streptophyta</taxon>
        <taxon>Embryophyta</taxon>
        <taxon>Tracheophyta</taxon>
        <taxon>Spermatophyta</taxon>
        <taxon>Magnoliopsida</taxon>
        <taxon>eudicotyledons</taxon>
        <taxon>Gunneridae</taxon>
        <taxon>Pentapetalae</taxon>
        <taxon>asterids</taxon>
        <taxon>campanulids</taxon>
        <taxon>Asterales</taxon>
        <taxon>Asteraceae</taxon>
        <taxon>Asteroideae</taxon>
        <taxon>Anthemideae</taxon>
        <taxon>Anthemidinae</taxon>
        <taxon>Tanacetum</taxon>
    </lineage>
</organism>
<sequence>MSWRDFILAMALYTAEEIMSVGFSAYWPRVLIACSIVGRSQAPEKVTVTDLFNLRGIDVGLVNVPYLLARYLRLFTSGRKQGDMIFRAPGREGKHVASAVASKAAENAHVADKGAPAVLAPVVEEDVHEIQGALGEQRERIRQCIHEYDTTYSVD</sequence>
<protein>
    <submittedName>
        <fullName evidence="1">Uncharacterized protein</fullName>
    </submittedName>
</protein>
<evidence type="ECO:0000313" key="1">
    <source>
        <dbReference type="EMBL" id="GEU40327.1"/>
    </source>
</evidence>
<proteinExistence type="predicted"/>
<accession>A0A6L2JUU7</accession>
<gene>
    <name evidence="1" type="ORF">Tci_012305</name>
</gene>